<dbReference type="VEuPathDB" id="FungiDB:PAAG_03123"/>
<dbReference type="AlphaFoldDB" id="C1GYG9"/>
<dbReference type="Pfam" id="PF00106">
    <property type="entry name" value="adh_short"/>
    <property type="match status" value="1"/>
</dbReference>
<dbReference type="KEGG" id="pbl:PAAG_03123"/>
<evidence type="ECO:0000313" key="4">
    <source>
        <dbReference type="Proteomes" id="UP000002059"/>
    </source>
</evidence>
<dbReference type="PANTHER" id="PTHR42760">
    <property type="entry name" value="SHORT-CHAIN DEHYDROGENASES/REDUCTASES FAMILY MEMBER"/>
    <property type="match status" value="1"/>
</dbReference>
<dbReference type="InterPro" id="IPR036291">
    <property type="entry name" value="NAD(P)-bd_dom_sf"/>
</dbReference>
<keyword evidence="2" id="KW-0521">NADP</keyword>
<organism evidence="3 4">
    <name type="scientific">Paracoccidioides lutzii (strain ATCC MYA-826 / Pb01)</name>
    <name type="common">Paracoccidioides brasiliensis</name>
    <dbReference type="NCBI Taxonomy" id="502779"/>
    <lineage>
        <taxon>Eukaryota</taxon>
        <taxon>Fungi</taxon>
        <taxon>Dikarya</taxon>
        <taxon>Ascomycota</taxon>
        <taxon>Pezizomycotina</taxon>
        <taxon>Eurotiomycetes</taxon>
        <taxon>Eurotiomycetidae</taxon>
        <taxon>Onygenales</taxon>
        <taxon>Ajellomycetaceae</taxon>
        <taxon>Paracoccidioides</taxon>
    </lineage>
</organism>
<dbReference type="EMBL" id="KN293999">
    <property type="protein sequence ID" value="EEH41560.1"/>
    <property type="molecule type" value="Genomic_DNA"/>
</dbReference>
<protein>
    <submittedName>
        <fullName evidence="3">3-oxoacyl-(Acyl-carrier-protein) reductase</fullName>
    </submittedName>
</protein>
<proteinExistence type="inferred from homology"/>
<dbReference type="RefSeq" id="XP_002794578.1">
    <property type="nucleotide sequence ID" value="XM_002794532.1"/>
</dbReference>
<dbReference type="GO" id="GO:0016616">
    <property type="term" value="F:oxidoreductase activity, acting on the CH-OH group of donors, NAD or NADP as acceptor"/>
    <property type="evidence" value="ECO:0007669"/>
    <property type="project" value="TreeGrafter"/>
</dbReference>
<evidence type="ECO:0000313" key="3">
    <source>
        <dbReference type="EMBL" id="EEH41560.1"/>
    </source>
</evidence>
<evidence type="ECO:0000256" key="2">
    <source>
        <dbReference type="ARBA" id="ARBA00022857"/>
    </source>
</evidence>
<name>C1GYG9_PARBA</name>
<dbReference type="Proteomes" id="UP000002059">
    <property type="component" value="Partially assembled WGS sequence"/>
</dbReference>
<gene>
    <name evidence="3" type="ORF">PAAG_03123</name>
</gene>
<accession>C1GYG9</accession>
<dbReference type="CDD" id="cd05233">
    <property type="entry name" value="SDR_c"/>
    <property type="match status" value="1"/>
</dbReference>
<dbReference type="PRINTS" id="PR00081">
    <property type="entry name" value="GDHRDH"/>
</dbReference>
<dbReference type="SUPFAM" id="SSF51735">
    <property type="entry name" value="NAD(P)-binding Rossmann-fold domains"/>
    <property type="match status" value="1"/>
</dbReference>
<dbReference type="OrthoDB" id="47007at2759"/>
<dbReference type="GO" id="GO:0006633">
    <property type="term" value="P:fatty acid biosynthetic process"/>
    <property type="evidence" value="ECO:0007669"/>
    <property type="project" value="TreeGrafter"/>
</dbReference>
<reference evidence="3 4" key="1">
    <citation type="journal article" date="2011" name="PLoS Genet.">
        <title>Comparative genomic analysis of human fungal pathogens causing paracoccidioidomycosis.</title>
        <authorList>
            <person name="Desjardins C.A."/>
            <person name="Champion M.D."/>
            <person name="Holder J.W."/>
            <person name="Muszewska A."/>
            <person name="Goldberg J."/>
            <person name="Bailao A.M."/>
            <person name="Brigido M.M."/>
            <person name="Ferreira M.E."/>
            <person name="Garcia A.M."/>
            <person name="Grynberg M."/>
            <person name="Gujja S."/>
            <person name="Heiman D.I."/>
            <person name="Henn M.R."/>
            <person name="Kodira C.D."/>
            <person name="Leon-Narvaez H."/>
            <person name="Longo L.V."/>
            <person name="Ma L.J."/>
            <person name="Malavazi I."/>
            <person name="Matsuo A.L."/>
            <person name="Morais F.V."/>
            <person name="Pereira M."/>
            <person name="Rodriguez-Brito S."/>
            <person name="Sakthikumar S."/>
            <person name="Salem-Izacc S.M."/>
            <person name="Sykes S.M."/>
            <person name="Teixeira M.M."/>
            <person name="Vallejo M.C."/>
            <person name="Walter M.E."/>
            <person name="Yandava C."/>
            <person name="Young S."/>
            <person name="Zeng Q."/>
            <person name="Zucker J."/>
            <person name="Felipe M.S."/>
            <person name="Goldman G.H."/>
            <person name="Haas B.J."/>
            <person name="McEwen J.G."/>
            <person name="Nino-Vega G."/>
            <person name="Puccia R."/>
            <person name="San-Blas G."/>
            <person name="Soares C.M."/>
            <person name="Birren B.W."/>
            <person name="Cuomo C.A."/>
        </authorList>
    </citation>
    <scope>NUCLEOTIDE SEQUENCE [LARGE SCALE GENOMIC DNA]</scope>
    <source>
        <strain evidence="4">ATCC MYA-826 / Pb01</strain>
    </source>
</reference>
<evidence type="ECO:0000256" key="1">
    <source>
        <dbReference type="ARBA" id="ARBA00006484"/>
    </source>
</evidence>
<dbReference type="HOGENOM" id="CLU_1797067_0_0_1"/>
<dbReference type="InterPro" id="IPR002347">
    <property type="entry name" value="SDR_fam"/>
</dbReference>
<dbReference type="GeneID" id="9098007"/>
<comment type="similarity">
    <text evidence="1">Belongs to the short-chain dehydrogenases/reductases (SDR) family.</text>
</comment>
<dbReference type="eggNOG" id="KOG0725">
    <property type="taxonomic scope" value="Eukaryota"/>
</dbReference>
<dbReference type="STRING" id="502779.C1GYG9"/>
<dbReference type="GO" id="GO:0048038">
    <property type="term" value="F:quinone binding"/>
    <property type="evidence" value="ECO:0007669"/>
    <property type="project" value="TreeGrafter"/>
</dbReference>
<keyword evidence="4" id="KW-1185">Reference proteome</keyword>
<dbReference type="PANTHER" id="PTHR42760:SF111">
    <property type="entry name" value="3-OXOACYL-(ACYL-CARRIER-PROTEIN) REDUCTASE (AFU_ORTHOLOGUE AFUA_1G10100)"/>
    <property type="match status" value="1"/>
</dbReference>
<dbReference type="Gene3D" id="3.40.50.720">
    <property type="entry name" value="NAD(P)-binding Rossmann-like Domain"/>
    <property type="match status" value="1"/>
</dbReference>
<sequence>MHRLYSLTIDALINNAGIAGNIRLNDPVRGPIDGEFSTGMYTVNVLAPLLLTQAVAPYPPRDRSGRIVDFSNVSASLGSEGQSVYGGTKATIEAMTQQTWARELGDRATVNAVKPGPVIGTCSGSPGKIFGIECKTGRTMHLAA</sequence>